<organism evidence="2 3">
    <name type="scientific">Bombus terrestris</name>
    <name type="common">Buff-tailed bumblebee</name>
    <name type="synonym">Apis terrestris</name>
    <dbReference type="NCBI Taxonomy" id="30195"/>
    <lineage>
        <taxon>Eukaryota</taxon>
        <taxon>Metazoa</taxon>
        <taxon>Ecdysozoa</taxon>
        <taxon>Arthropoda</taxon>
        <taxon>Hexapoda</taxon>
        <taxon>Insecta</taxon>
        <taxon>Pterygota</taxon>
        <taxon>Neoptera</taxon>
        <taxon>Endopterygota</taxon>
        <taxon>Hymenoptera</taxon>
        <taxon>Apocrita</taxon>
        <taxon>Aculeata</taxon>
        <taxon>Apoidea</taxon>
        <taxon>Anthophila</taxon>
        <taxon>Apidae</taxon>
        <taxon>Bombus</taxon>
        <taxon>Bombus</taxon>
    </lineage>
</organism>
<sequence>MANIFNLFGEVSELHKDPAMKPLARSKTSLGTNDTPLKNVSRSKPKGLSIRSKSDLNVSTTVHSSTPSKQQELLKPKLTQLDDSYQVISLKRNILLKKPTVSYNRMKDVSPKKVSNTKNIKLSESYGESIFKKPLPIKSNIHKSYPEPESLAPYYDMQLEFDDIYTKTIENEFKEFHIKKEHETVPYEDEGFESDLEQIEIEIPELCKSPEIFDEEWIQYKNPDLPEISDDDDDKI</sequence>
<dbReference type="AlphaFoldDB" id="A0A9B2JUZ6"/>
<proteinExistence type="predicted"/>
<accession>A0A9B2JUZ6</accession>
<dbReference type="GeneID" id="100642896"/>
<feature type="region of interest" description="Disordered" evidence="1">
    <location>
        <begin position="19"/>
        <end position="71"/>
    </location>
</feature>
<dbReference type="RefSeq" id="XP_012170350.1">
    <property type="nucleotide sequence ID" value="XM_012314960.3"/>
</dbReference>
<feature type="compositionally biased region" description="Polar residues" evidence="1">
    <location>
        <begin position="26"/>
        <end position="42"/>
    </location>
</feature>
<keyword evidence="2" id="KW-1185">Reference proteome</keyword>
<dbReference type="Proteomes" id="UP000835206">
    <property type="component" value="Chromosome 12"/>
</dbReference>
<name>A0A9B2JUZ6_BOMTE</name>
<gene>
    <name evidence="3" type="primary">LOC100642896</name>
</gene>
<dbReference type="OrthoDB" id="16679at2759"/>
<evidence type="ECO:0000313" key="2">
    <source>
        <dbReference type="Proteomes" id="UP000835206"/>
    </source>
</evidence>
<evidence type="ECO:0000313" key="3">
    <source>
        <dbReference type="RefSeq" id="XP_012170350.1"/>
    </source>
</evidence>
<evidence type="ECO:0000256" key="1">
    <source>
        <dbReference type="SAM" id="MobiDB-lite"/>
    </source>
</evidence>
<dbReference type="KEGG" id="bter:100642896"/>
<feature type="compositionally biased region" description="Polar residues" evidence="1">
    <location>
        <begin position="55"/>
        <end position="71"/>
    </location>
</feature>
<reference evidence="3" key="1">
    <citation type="submission" date="2025-08" db="UniProtKB">
        <authorList>
            <consortium name="RefSeq"/>
        </authorList>
    </citation>
    <scope>IDENTIFICATION</scope>
</reference>
<protein>
    <submittedName>
        <fullName evidence="3">Uncharacterized protein LOC100642896 isoform X1</fullName>
    </submittedName>
</protein>